<dbReference type="InterPro" id="IPR016164">
    <property type="entry name" value="FAD-linked_Oxase-like_C"/>
</dbReference>
<keyword evidence="3" id="KW-0285">Flavoprotein</keyword>
<feature type="domain" description="FAD-binding PCMH-type" evidence="6">
    <location>
        <begin position="45"/>
        <end position="216"/>
    </location>
</feature>
<dbReference type="InterPro" id="IPR006093">
    <property type="entry name" value="Oxy_OxRdtase_FAD_BS"/>
</dbReference>
<evidence type="ECO:0000256" key="5">
    <source>
        <dbReference type="ARBA" id="ARBA00023002"/>
    </source>
</evidence>
<evidence type="ECO:0000313" key="7">
    <source>
        <dbReference type="EMBL" id="MEU3554657.1"/>
    </source>
</evidence>
<dbReference type="SUPFAM" id="SSF56176">
    <property type="entry name" value="FAD-binding/transporter-associated domain-like"/>
    <property type="match status" value="1"/>
</dbReference>
<dbReference type="Proteomes" id="UP001550850">
    <property type="component" value="Unassembled WGS sequence"/>
</dbReference>
<dbReference type="PANTHER" id="PTHR42973">
    <property type="entry name" value="BINDING OXIDOREDUCTASE, PUTATIVE (AFU_ORTHOLOGUE AFUA_1G17690)-RELATED"/>
    <property type="match status" value="1"/>
</dbReference>
<dbReference type="InterPro" id="IPR036318">
    <property type="entry name" value="FAD-bd_PCMH-like_sf"/>
</dbReference>
<reference evidence="7 8" key="1">
    <citation type="submission" date="2024-06" db="EMBL/GenBank/DDBJ databases">
        <title>The Natural Products Discovery Center: Release of the First 8490 Sequenced Strains for Exploring Actinobacteria Biosynthetic Diversity.</title>
        <authorList>
            <person name="Kalkreuter E."/>
            <person name="Kautsar S.A."/>
            <person name="Yang D."/>
            <person name="Bader C.D."/>
            <person name="Teijaro C.N."/>
            <person name="Fluegel L."/>
            <person name="Davis C.M."/>
            <person name="Simpson J.R."/>
            <person name="Lauterbach L."/>
            <person name="Steele A.D."/>
            <person name="Gui C."/>
            <person name="Meng S."/>
            <person name="Li G."/>
            <person name="Viehrig K."/>
            <person name="Ye F."/>
            <person name="Su P."/>
            <person name="Kiefer A.F."/>
            <person name="Nichols A."/>
            <person name="Cepeda A.J."/>
            <person name="Yan W."/>
            <person name="Fan B."/>
            <person name="Jiang Y."/>
            <person name="Adhikari A."/>
            <person name="Zheng C.-J."/>
            <person name="Schuster L."/>
            <person name="Cowan T.M."/>
            <person name="Smanski M.J."/>
            <person name="Chevrette M.G."/>
            <person name="De Carvalho L.P.S."/>
            <person name="Shen B."/>
        </authorList>
    </citation>
    <scope>NUCLEOTIDE SEQUENCE [LARGE SCALE GENOMIC DNA]</scope>
    <source>
        <strain evidence="7 8">NPDC038104</strain>
    </source>
</reference>
<sequence>MGAEDSGPAEAPASAVEALRGALRGELLQPDDPGYAAATRLWNGMIERRPALVARCAGEGDVATAVGFARDHRLPLSVRGGGHGVAGHALCDGGLVVDLSGMTTVEVDPDARFVRAQGGCTLGDVDRATQRHGLAVPFGVVSRTGVAGLTLSGGMGWLRRAHGLSCDALMSATVVTADGEVREADAERHPDLYWAIRGGGGNFGVVTSFTYRLYPVGPQVYFCNVYYPARHAREVLRRCESLLSAPGGRTAPIAVFGRVPPDEALPAHLHGEPFVAVLALFPGGPEEGERELRPLREITAPLFDLSDVTTYLDAQAVLDEEYPDGNRYYWKSVSLPGLTDELIDRIAEHAARAPSPVSTVDVWFQGGAMARAPQEGTAFSGREAPYLVGIEGNWSDEADSERNVAWVRETFAALRAFSSGGIYLNFPGFLEEGEQLVRESFGPQYERLAAVKATYDPGNLFRLNANITPRRA</sequence>
<comment type="caution">
    <text evidence="7">The sequence shown here is derived from an EMBL/GenBank/DDBJ whole genome shotgun (WGS) entry which is preliminary data.</text>
</comment>
<dbReference type="RefSeq" id="WP_108952959.1">
    <property type="nucleotide sequence ID" value="NZ_BEVZ01000002.1"/>
</dbReference>
<keyword evidence="8" id="KW-1185">Reference proteome</keyword>
<dbReference type="InterPro" id="IPR012951">
    <property type="entry name" value="BBE"/>
</dbReference>
<accession>A0ABV2YG08</accession>
<proteinExistence type="inferred from homology"/>
<dbReference type="PANTHER" id="PTHR42973:SF39">
    <property type="entry name" value="FAD-BINDING PCMH-TYPE DOMAIN-CONTAINING PROTEIN"/>
    <property type="match status" value="1"/>
</dbReference>
<dbReference type="InterPro" id="IPR016167">
    <property type="entry name" value="FAD-bd_PCMH_sub1"/>
</dbReference>
<dbReference type="InterPro" id="IPR050416">
    <property type="entry name" value="FAD-linked_Oxidoreductase"/>
</dbReference>
<evidence type="ECO:0000259" key="6">
    <source>
        <dbReference type="PROSITE" id="PS51387"/>
    </source>
</evidence>
<dbReference type="EMBL" id="JBEZUR010000012">
    <property type="protein sequence ID" value="MEU3554657.1"/>
    <property type="molecule type" value="Genomic_DNA"/>
</dbReference>
<dbReference type="PROSITE" id="PS51387">
    <property type="entry name" value="FAD_PCMH"/>
    <property type="match status" value="1"/>
</dbReference>
<dbReference type="Gene3D" id="3.40.462.20">
    <property type="match status" value="1"/>
</dbReference>
<organism evidence="7 8">
    <name type="scientific">Streptomyces fragilis</name>
    <dbReference type="NCBI Taxonomy" id="67301"/>
    <lineage>
        <taxon>Bacteria</taxon>
        <taxon>Bacillati</taxon>
        <taxon>Actinomycetota</taxon>
        <taxon>Actinomycetes</taxon>
        <taxon>Kitasatosporales</taxon>
        <taxon>Streptomycetaceae</taxon>
        <taxon>Streptomyces</taxon>
    </lineage>
</organism>
<comment type="similarity">
    <text evidence="2">Belongs to the oxygen-dependent FAD-linked oxidoreductase family.</text>
</comment>
<protein>
    <submittedName>
        <fullName evidence="7">FAD-binding oxidoreductase</fullName>
    </submittedName>
</protein>
<dbReference type="InterPro" id="IPR006094">
    <property type="entry name" value="Oxid_FAD_bind_N"/>
</dbReference>
<name>A0ABV2YG08_9ACTN</name>
<evidence type="ECO:0000313" key="8">
    <source>
        <dbReference type="Proteomes" id="UP001550850"/>
    </source>
</evidence>
<dbReference type="InterPro" id="IPR016166">
    <property type="entry name" value="FAD-bd_PCMH"/>
</dbReference>
<dbReference type="Pfam" id="PF08031">
    <property type="entry name" value="BBE"/>
    <property type="match status" value="1"/>
</dbReference>
<evidence type="ECO:0000256" key="3">
    <source>
        <dbReference type="ARBA" id="ARBA00022630"/>
    </source>
</evidence>
<keyword evidence="4" id="KW-0274">FAD</keyword>
<gene>
    <name evidence="7" type="ORF">AB0E65_10630</name>
</gene>
<dbReference type="PROSITE" id="PS00862">
    <property type="entry name" value="OX2_COVAL_FAD"/>
    <property type="match status" value="1"/>
</dbReference>
<evidence type="ECO:0000256" key="2">
    <source>
        <dbReference type="ARBA" id="ARBA00005466"/>
    </source>
</evidence>
<keyword evidence="5" id="KW-0560">Oxidoreductase</keyword>
<dbReference type="Pfam" id="PF01565">
    <property type="entry name" value="FAD_binding_4"/>
    <property type="match status" value="1"/>
</dbReference>
<dbReference type="Gene3D" id="3.30.43.10">
    <property type="entry name" value="Uridine Diphospho-n-acetylenolpyruvylglucosamine Reductase, domain 2"/>
    <property type="match status" value="1"/>
</dbReference>
<comment type="cofactor">
    <cofactor evidence="1">
        <name>FAD</name>
        <dbReference type="ChEBI" id="CHEBI:57692"/>
    </cofactor>
</comment>
<dbReference type="Gene3D" id="3.30.465.10">
    <property type="match status" value="1"/>
</dbReference>
<dbReference type="InterPro" id="IPR016169">
    <property type="entry name" value="FAD-bd_PCMH_sub2"/>
</dbReference>
<dbReference type="SUPFAM" id="SSF55103">
    <property type="entry name" value="FAD-linked oxidases, C-terminal domain"/>
    <property type="match status" value="1"/>
</dbReference>
<evidence type="ECO:0000256" key="1">
    <source>
        <dbReference type="ARBA" id="ARBA00001974"/>
    </source>
</evidence>
<evidence type="ECO:0000256" key="4">
    <source>
        <dbReference type="ARBA" id="ARBA00022827"/>
    </source>
</evidence>